<evidence type="ECO:0000313" key="3">
    <source>
        <dbReference type="Proteomes" id="UP000324705"/>
    </source>
</evidence>
<feature type="compositionally biased region" description="Basic and acidic residues" evidence="1">
    <location>
        <begin position="47"/>
        <end position="70"/>
    </location>
</feature>
<sequence>MSRHRRTGQCGSLPPFPPAGSKACGRGGEPLRWRRQRATTWIGPCRREKMGERERRKERREALRRTGEGHRPRRGQVRPGGWWRLDPLLDPSSSTSPLPNTKEEGWPRKRARTRGLKRVFLRSSPGQGRGRQRGVEHVIPLVITSFLLLGGDEGFLHRLWWPKSEIDSQMLVATTQNVLSC</sequence>
<protein>
    <submittedName>
        <fullName evidence="2">Uncharacterized protein</fullName>
    </submittedName>
</protein>
<dbReference type="EMBL" id="LT934120">
    <property type="protein sequence ID" value="VAI30492.1"/>
    <property type="molecule type" value="Genomic_DNA"/>
</dbReference>
<reference evidence="2 3" key="1">
    <citation type="submission" date="2017-09" db="EMBL/GenBank/DDBJ databases">
        <authorList>
            <consortium name="International Durum Wheat Genome Sequencing Consortium (IDWGSC)"/>
            <person name="Milanesi L."/>
        </authorList>
    </citation>
    <scope>NUCLEOTIDE SEQUENCE [LARGE SCALE GENOMIC DNA]</scope>
    <source>
        <strain evidence="3">cv. Svevo</strain>
    </source>
</reference>
<keyword evidence="3" id="KW-1185">Reference proteome</keyword>
<evidence type="ECO:0000256" key="1">
    <source>
        <dbReference type="SAM" id="MobiDB-lite"/>
    </source>
</evidence>
<dbReference type="Proteomes" id="UP000324705">
    <property type="component" value="Chromosome 5B"/>
</dbReference>
<organism evidence="2 3">
    <name type="scientific">Triticum turgidum subsp. durum</name>
    <name type="common">Durum wheat</name>
    <name type="synonym">Triticum durum</name>
    <dbReference type="NCBI Taxonomy" id="4567"/>
    <lineage>
        <taxon>Eukaryota</taxon>
        <taxon>Viridiplantae</taxon>
        <taxon>Streptophyta</taxon>
        <taxon>Embryophyta</taxon>
        <taxon>Tracheophyta</taxon>
        <taxon>Spermatophyta</taxon>
        <taxon>Magnoliopsida</taxon>
        <taxon>Liliopsida</taxon>
        <taxon>Poales</taxon>
        <taxon>Poaceae</taxon>
        <taxon>BOP clade</taxon>
        <taxon>Pooideae</taxon>
        <taxon>Triticodae</taxon>
        <taxon>Triticeae</taxon>
        <taxon>Triticinae</taxon>
        <taxon>Triticum</taxon>
    </lineage>
</organism>
<feature type="region of interest" description="Disordered" evidence="1">
    <location>
        <begin position="1"/>
        <end position="31"/>
    </location>
</feature>
<dbReference type="Gramene" id="TRITD5Bv1G096440.1">
    <property type="protein sequence ID" value="TRITD5Bv1G096440.1"/>
    <property type="gene ID" value="TRITD5Bv1G096440"/>
</dbReference>
<name>A0A9R1AJT9_TRITD</name>
<accession>A0A9R1AJT9</accession>
<gene>
    <name evidence="2" type="ORF">TRITD_5Bv1G096440</name>
</gene>
<evidence type="ECO:0000313" key="2">
    <source>
        <dbReference type="EMBL" id="VAI30492.1"/>
    </source>
</evidence>
<feature type="compositionally biased region" description="Low complexity" evidence="1">
    <location>
        <begin position="85"/>
        <end position="99"/>
    </location>
</feature>
<feature type="region of interest" description="Disordered" evidence="1">
    <location>
        <begin position="47"/>
        <end position="109"/>
    </location>
</feature>
<proteinExistence type="predicted"/>
<dbReference type="AlphaFoldDB" id="A0A9R1AJT9"/>